<protein>
    <submittedName>
        <fullName evidence="5">Uncharacterized protein</fullName>
    </submittedName>
</protein>
<feature type="region of interest" description="Disordered" evidence="2">
    <location>
        <begin position="533"/>
        <end position="564"/>
    </location>
</feature>
<dbReference type="InterPro" id="IPR045288">
    <property type="entry name" value="At1g75140-like"/>
</dbReference>
<feature type="region of interest" description="Disordered" evidence="2">
    <location>
        <begin position="585"/>
        <end position="643"/>
    </location>
</feature>
<dbReference type="PANTHER" id="PTHR35464">
    <property type="entry name" value="OS06G0115200 PROTEIN"/>
    <property type="match status" value="1"/>
</dbReference>
<keyword evidence="4" id="KW-0732">Signal</keyword>
<sequence length="643" mass="71626">MANSSCNRGKLFVLTLLFISASLKHPNFFVQCDLLSVETESESGSSVVSTLLDLQHRQIEKLEQLVNSLSELVDKLESKFKESSVERSLDESDSVEDLKSGFHDRLRTERKNDDFGEGLENREDKERAKAVPVTKYSPLWSERFPFVSAVKLNSDATCIHVLPFRDYEGFSKYVGVGDDRGRVYVFSRNGDVLVDFHTVSDSPITAMLSYMSVYKNESFVVTGHQNGAVLVHKVWESVNGEDWSPLSAQKVVEFGSEEDGLEITILELHHVGRTRYILTVDAGGKIRVFRDNGTPYGSVVPNSRPLAFLKQRLLFLTESGAGSLDLRNMKIRESECEGLNSSLARNYVFDANERSKAYGFTSDGDLIHVLLLGDVMNFKCRVRFKRKFDLVEPLVFQTIKGYLLVVSDEKVFVYNVSSQHYVRVGGPRLLFSAGLDEIRLSFLNNQAKEDDAEGRKAIPLIASDREKLIVLGLGGGYVGMYRSNLPIFKNEFNTMLWTSPVLFFVLFLFGAWQFFAKKKEALTSWGPDDPFSSTAVTSGAPLGSGPGDRSFTESSRGSDMMELRGRGLGGASRTYVSPARFPGGAASSFRPSSVDPSSRPPPVDPNYRTGTELKYRGPNLESTVFPKRRETLFGNSPVVDESS</sequence>
<gene>
    <name evidence="5" type="ORF">RJ641_032310</name>
</gene>
<evidence type="ECO:0000256" key="2">
    <source>
        <dbReference type="SAM" id="MobiDB-lite"/>
    </source>
</evidence>
<evidence type="ECO:0000256" key="3">
    <source>
        <dbReference type="SAM" id="Phobius"/>
    </source>
</evidence>
<keyword evidence="6" id="KW-1185">Reference proteome</keyword>
<evidence type="ECO:0000256" key="1">
    <source>
        <dbReference type="SAM" id="Coils"/>
    </source>
</evidence>
<keyword evidence="3" id="KW-1133">Transmembrane helix</keyword>
<dbReference type="Proteomes" id="UP001370490">
    <property type="component" value="Unassembled WGS sequence"/>
</dbReference>
<accession>A0AAN8W470</accession>
<keyword evidence="3" id="KW-0812">Transmembrane</keyword>
<dbReference type="EMBL" id="JBAMMX010000006">
    <property type="protein sequence ID" value="KAK6938802.1"/>
    <property type="molecule type" value="Genomic_DNA"/>
</dbReference>
<evidence type="ECO:0000313" key="6">
    <source>
        <dbReference type="Proteomes" id="UP001370490"/>
    </source>
</evidence>
<name>A0AAN8W470_9MAGN</name>
<feature type="signal peptide" evidence="4">
    <location>
        <begin position="1"/>
        <end position="24"/>
    </location>
</feature>
<dbReference type="AlphaFoldDB" id="A0AAN8W470"/>
<feature type="transmembrane region" description="Helical" evidence="3">
    <location>
        <begin position="495"/>
        <end position="515"/>
    </location>
</feature>
<organism evidence="5 6">
    <name type="scientific">Dillenia turbinata</name>
    <dbReference type="NCBI Taxonomy" id="194707"/>
    <lineage>
        <taxon>Eukaryota</taxon>
        <taxon>Viridiplantae</taxon>
        <taxon>Streptophyta</taxon>
        <taxon>Embryophyta</taxon>
        <taxon>Tracheophyta</taxon>
        <taxon>Spermatophyta</taxon>
        <taxon>Magnoliopsida</taxon>
        <taxon>eudicotyledons</taxon>
        <taxon>Gunneridae</taxon>
        <taxon>Pentapetalae</taxon>
        <taxon>Dilleniales</taxon>
        <taxon>Dilleniaceae</taxon>
        <taxon>Dillenia</taxon>
    </lineage>
</organism>
<feature type="compositionally biased region" description="Low complexity" evidence="2">
    <location>
        <begin position="587"/>
        <end position="597"/>
    </location>
</feature>
<feature type="coiled-coil region" evidence="1">
    <location>
        <begin position="52"/>
        <end position="82"/>
    </location>
</feature>
<dbReference type="SUPFAM" id="SSF50978">
    <property type="entry name" value="WD40 repeat-like"/>
    <property type="match status" value="1"/>
</dbReference>
<evidence type="ECO:0000313" key="5">
    <source>
        <dbReference type="EMBL" id="KAK6938802.1"/>
    </source>
</evidence>
<keyword evidence="3" id="KW-0472">Membrane</keyword>
<dbReference type="PANTHER" id="PTHR35464:SF1">
    <property type="entry name" value="OS06G0115200 PROTEIN"/>
    <property type="match status" value="1"/>
</dbReference>
<reference evidence="5 6" key="1">
    <citation type="submission" date="2023-12" db="EMBL/GenBank/DDBJ databases">
        <title>A high-quality genome assembly for Dillenia turbinata (Dilleniales).</title>
        <authorList>
            <person name="Chanderbali A."/>
        </authorList>
    </citation>
    <scope>NUCLEOTIDE SEQUENCE [LARGE SCALE GENOMIC DNA]</scope>
    <source>
        <strain evidence="5">LSX21</strain>
        <tissue evidence="5">Leaf</tissue>
    </source>
</reference>
<feature type="chain" id="PRO_5042969101" evidence="4">
    <location>
        <begin position="25"/>
        <end position="643"/>
    </location>
</feature>
<keyword evidence="1" id="KW-0175">Coiled coil</keyword>
<evidence type="ECO:0000256" key="4">
    <source>
        <dbReference type="SAM" id="SignalP"/>
    </source>
</evidence>
<comment type="caution">
    <text evidence="5">The sequence shown here is derived from an EMBL/GenBank/DDBJ whole genome shotgun (WGS) entry which is preliminary data.</text>
</comment>
<dbReference type="InterPro" id="IPR036322">
    <property type="entry name" value="WD40_repeat_dom_sf"/>
</dbReference>
<proteinExistence type="predicted"/>